<evidence type="ECO:0000313" key="2">
    <source>
        <dbReference type="EMBL" id="AVG23431.1"/>
    </source>
</evidence>
<gene>
    <name evidence="2" type="ORF">C3B54_11436</name>
</gene>
<evidence type="ECO:0000313" key="3">
    <source>
        <dbReference type="Proteomes" id="UP000243077"/>
    </source>
</evidence>
<keyword evidence="1" id="KW-0812">Transmembrane</keyword>
<dbReference type="KEGG" id="psai:C3B54_11436"/>
<reference evidence="2 3" key="1">
    <citation type="submission" date="2018-02" db="EMBL/GenBank/DDBJ databases">
        <title>Complete genome of the streamlined marine actinobacterium Pontimonas salivibrio CL-TW6 adapted to coastal planktonic lifestype.</title>
        <authorList>
            <person name="Cho B.C."/>
            <person name="Hardies S.C."/>
            <person name="Jang G.I."/>
            <person name="Hwang C.Y."/>
        </authorList>
    </citation>
    <scope>NUCLEOTIDE SEQUENCE [LARGE SCALE GENOMIC DNA]</scope>
    <source>
        <strain evidence="2 3">CL-TW6</strain>
    </source>
</reference>
<keyword evidence="1" id="KW-0472">Membrane</keyword>
<evidence type="ECO:0008006" key="4">
    <source>
        <dbReference type="Google" id="ProtNLM"/>
    </source>
</evidence>
<evidence type="ECO:0000256" key="1">
    <source>
        <dbReference type="SAM" id="Phobius"/>
    </source>
</evidence>
<proteinExistence type="predicted"/>
<dbReference type="OrthoDB" id="4990996at2"/>
<keyword evidence="1" id="KW-1133">Transmembrane helix</keyword>
<protein>
    <recommendedName>
        <fullName evidence="4">Multidrug ABC transporter ATPase</fullName>
    </recommendedName>
</protein>
<accession>A0A2L2BP33</accession>
<keyword evidence="3" id="KW-1185">Reference proteome</keyword>
<dbReference type="AlphaFoldDB" id="A0A2L2BP33"/>
<feature type="transmembrane region" description="Helical" evidence="1">
    <location>
        <begin position="49"/>
        <end position="74"/>
    </location>
</feature>
<dbReference type="EMBL" id="CP026923">
    <property type="protein sequence ID" value="AVG23431.1"/>
    <property type="molecule type" value="Genomic_DNA"/>
</dbReference>
<feature type="transmembrane region" description="Helical" evidence="1">
    <location>
        <begin position="12"/>
        <end position="37"/>
    </location>
</feature>
<sequence length="89" mass="9689">MQTPSEPSRWERVLATMVASIVGISVLAFFAIIIGTWTGMESDDFSSGIWPTVSLLPLFGLPLGFVLIIALLVVSTRRRRAGEAPGERE</sequence>
<name>A0A2L2BP33_9MICO</name>
<organism evidence="2 3">
    <name type="scientific">Pontimonas salivibrio</name>
    <dbReference type="NCBI Taxonomy" id="1159327"/>
    <lineage>
        <taxon>Bacteria</taxon>
        <taxon>Bacillati</taxon>
        <taxon>Actinomycetota</taxon>
        <taxon>Actinomycetes</taxon>
        <taxon>Micrococcales</taxon>
        <taxon>Microbacteriaceae</taxon>
        <taxon>Pontimonas</taxon>
    </lineage>
</organism>
<dbReference type="Proteomes" id="UP000243077">
    <property type="component" value="Chromosome"/>
</dbReference>